<name>A0A8S1QL11_9CILI</name>
<comment type="caution">
    <text evidence="2">The sequence shown here is derived from an EMBL/GenBank/DDBJ whole genome shotgun (WGS) entry which is preliminary data.</text>
</comment>
<dbReference type="OrthoDB" id="297168at2759"/>
<proteinExistence type="predicted"/>
<dbReference type="AlphaFoldDB" id="A0A8S1QL11"/>
<accession>A0A8S1QL11</accession>
<sequence length="97" mass="11362">MNNNLGIMNNRFHVKALQNRKRVSSLDHKSYSESKEGKKKNEYYQRWLTTQKESNQNMKSESNIESVTPSTPKAQIPTKIEPKLLKDIESKYFTAQQ</sequence>
<reference evidence="2" key="1">
    <citation type="submission" date="2021-01" db="EMBL/GenBank/DDBJ databases">
        <authorList>
            <consortium name="Genoscope - CEA"/>
            <person name="William W."/>
        </authorList>
    </citation>
    <scope>NUCLEOTIDE SEQUENCE</scope>
</reference>
<organism evidence="2 3">
    <name type="scientific">Paramecium sonneborni</name>
    <dbReference type="NCBI Taxonomy" id="65129"/>
    <lineage>
        <taxon>Eukaryota</taxon>
        <taxon>Sar</taxon>
        <taxon>Alveolata</taxon>
        <taxon>Ciliophora</taxon>
        <taxon>Intramacronucleata</taxon>
        <taxon>Oligohymenophorea</taxon>
        <taxon>Peniculida</taxon>
        <taxon>Parameciidae</taxon>
        <taxon>Paramecium</taxon>
    </lineage>
</organism>
<dbReference type="EMBL" id="CAJJDN010000109">
    <property type="protein sequence ID" value="CAD8115864.1"/>
    <property type="molecule type" value="Genomic_DNA"/>
</dbReference>
<evidence type="ECO:0000313" key="3">
    <source>
        <dbReference type="Proteomes" id="UP000692954"/>
    </source>
</evidence>
<evidence type="ECO:0000313" key="2">
    <source>
        <dbReference type="EMBL" id="CAD8115864.1"/>
    </source>
</evidence>
<evidence type="ECO:0000256" key="1">
    <source>
        <dbReference type="SAM" id="MobiDB-lite"/>
    </source>
</evidence>
<protein>
    <submittedName>
        <fullName evidence="2">Uncharacterized protein</fullName>
    </submittedName>
</protein>
<keyword evidence="3" id="KW-1185">Reference proteome</keyword>
<feature type="compositionally biased region" description="Basic and acidic residues" evidence="1">
    <location>
        <begin position="24"/>
        <end position="43"/>
    </location>
</feature>
<feature type="compositionally biased region" description="Polar residues" evidence="1">
    <location>
        <begin position="47"/>
        <end position="73"/>
    </location>
</feature>
<feature type="region of interest" description="Disordered" evidence="1">
    <location>
        <begin position="20"/>
        <end position="79"/>
    </location>
</feature>
<gene>
    <name evidence="2" type="ORF">PSON_ATCC_30995.1.T1090140</name>
</gene>
<dbReference type="Proteomes" id="UP000692954">
    <property type="component" value="Unassembled WGS sequence"/>
</dbReference>